<feature type="transmembrane region" description="Helical" evidence="2">
    <location>
        <begin position="12"/>
        <end position="33"/>
    </location>
</feature>
<dbReference type="EMBL" id="SKBQ01000004">
    <property type="protein sequence ID" value="TPX11335.1"/>
    <property type="molecule type" value="Genomic_DNA"/>
</dbReference>
<gene>
    <name evidence="3" type="ORF">E0L32_001153</name>
</gene>
<protein>
    <submittedName>
        <fullName evidence="3">Uncharacterized protein</fullName>
    </submittedName>
</protein>
<feature type="region of interest" description="Disordered" evidence="1">
    <location>
        <begin position="156"/>
        <end position="183"/>
    </location>
</feature>
<evidence type="ECO:0000313" key="4">
    <source>
        <dbReference type="Proteomes" id="UP000319257"/>
    </source>
</evidence>
<evidence type="ECO:0000256" key="1">
    <source>
        <dbReference type="SAM" id="MobiDB-lite"/>
    </source>
</evidence>
<dbReference type="RefSeq" id="XP_030993046.1">
    <property type="nucleotide sequence ID" value="XM_031134315.1"/>
</dbReference>
<reference evidence="3 4" key="1">
    <citation type="submission" date="2019-06" db="EMBL/GenBank/DDBJ databases">
        <title>Draft genome sequence of the filamentous fungus Phialemoniopsis curvata isolated from diesel fuel.</title>
        <authorList>
            <person name="Varaljay V.A."/>
            <person name="Lyon W.J."/>
            <person name="Crouch A.L."/>
            <person name="Drake C.E."/>
            <person name="Hollomon J.M."/>
            <person name="Nadeau L.J."/>
            <person name="Nunn H.S."/>
            <person name="Stevenson B.S."/>
            <person name="Bojanowski C.L."/>
            <person name="Crookes-Goodson W.J."/>
        </authorList>
    </citation>
    <scope>NUCLEOTIDE SEQUENCE [LARGE SCALE GENOMIC DNA]</scope>
    <source>
        <strain evidence="3 4">D216</strain>
    </source>
</reference>
<dbReference type="AlphaFoldDB" id="A0A507AL76"/>
<feature type="compositionally biased region" description="Polar residues" evidence="1">
    <location>
        <begin position="171"/>
        <end position="181"/>
    </location>
</feature>
<proteinExistence type="predicted"/>
<dbReference type="Proteomes" id="UP000319257">
    <property type="component" value="Unassembled WGS sequence"/>
</dbReference>
<dbReference type="GeneID" id="41968600"/>
<name>A0A507AL76_9PEZI</name>
<feature type="transmembrane region" description="Helical" evidence="2">
    <location>
        <begin position="121"/>
        <end position="139"/>
    </location>
</feature>
<comment type="caution">
    <text evidence="3">The sequence shown here is derived from an EMBL/GenBank/DDBJ whole genome shotgun (WGS) entry which is preliminary data.</text>
</comment>
<feature type="transmembrane region" description="Helical" evidence="2">
    <location>
        <begin position="89"/>
        <end position="109"/>
    </location>
</feature>
<feature type="transmembrane region" description="Helical" evidence="2">
    <location>
        <begin position="53"/>
        <end position="77"/>
    </location>
</feature>
<keyword evidence="2" id="KW-0812">Transmembrane</keyword>
<keyword evidence="2" id="KW-1133">Transmembrane helix</keyword>
<keyword evidence="2" id="KW-0472">Membrane</keyword>
<evidence type="ECO:0000256" key="2">
    <source>
        <dbReference type="SAM" id="Phobius"/>
    </source>
</evidence>
<keyword evidence="4" id="KW-1185">Reference proteome</keyword>
<organism evidence="3 4">
    <name type="scientific">Thyridium curvatum</name>
    <dbReference type="NCBI Taxonomy" id="1093900"/>
    <lineage>
        <taxon>Eukaryota</taxon>
        <taxon>Fungi</taxon>
        <taxon>Dikarya</taxon>
        <taxon>Ascomycota</taxon>
        <taxon>Pezizomycotina</taxon>
        <taxon>Sordariomycetes</taxon>
        <taxon>Sordariomycetidae</taxon>
        <taxon>Thyridiales</taxon>
        <taxon>Thyridiaceae</taxon>
        <taxon>Thyridium</taxon>
    </lineage>
</organism>
<sequence>MEHHTVWPRVQLRLLLCIRWCLCIIAVVLAGYTGTRFRVFLSGDDPVRQLMRAMVALVFTTVLAEIPALLVPLVYLAKGSLTPALMVRMSAALVFLWVAIMGLCAGILGSYVDLSAKHEEVVGLLAVIMLQVVTTFYMLGWSSNIRRRGYGEQVRRVQHPAVPEREARQLPATSARPTSLPTPKAAATLPYRYPAQAIELPAEREPVPAQEMRVTASPPLLELQNVYQPHQSHELATQSRTGHPLPPRPGSHGYITNHDTIVVNGVVYRAVTPGQPFRPVFELYGG</sequence>
<dbReference type="InParanoid" id="A0A507AL76"/>
<evidence type="ECO:0000313" key="3">
    <source>
        <dbReference type="EMBL" id="TPX11335.1"/>
    </source>
</evidence>
<accession>A0A507AL76</accession>